<dbReference type="PROSITE" id="PS50879">
    <property type="entry name" value="RNASE_H_1"/>
    <property type="match status" value="1"/>
</dbReference>
<dbReference type="GO" id="GO:0004523">
    <property type="term" value="F:RNA-DNA hybrid ribonuclease activity"/>
    <property type="evidence" value="ECO:0007669"/>
    <property type="project" value="UniProtKB-EC"/>
</dbReference>
<dbReference type="InterPro" id="IPR011320">
    <property type="entry name" value="RNase_H1_N"/>
</dbReference>
<dbReference type="InterPro" id="IPR050092">
    <property type="entry name" value="RNase_H"/>
</dbReference>
<keyword evidence="9" id="KW-0460">Magnesium</keyword>
<dbReference type="InterPro" id="IPR002156">
    <property type="entry name" value="RNaseH_domain"/>
</dbReference>
<evidence type="ECO:0000256" key="3">
    <source>
        <dbReference type="ARBA" id="ARBA00005300"/>
    </source>
</evidence>
<accession>S1NNZ7</accession>
<dbReference type="Pfam" id="PF00075">
    <property type="entry name" value="RNase_H"/>
    <property type="match status" value="1"/>
</dbReference>
<evidence type="ECO:0000259" key="10">
    <source>
        <dbReference type="PROSITE" id="PS50879"/>
    </source>
</evidence>
<dbReference type="Gene3D" id="3.40.970.10">
    <property type="entry name" value="Ribonuclease H1, N-terminal domain"/>
    <property type="match status" value="1"/>
</dbReference>
<keyword evidence="6" id="KW-0479">Metal-binding</keyword>
<reference evidence="11 12" key="1">
    <citation type="submission" date="2013-03" db="EMBL/GenBank/DDBJ databases">
        <title>The Genome Sequence of Enterococcus columbae ATCC_51263 (PacBio/Illumina hybrid assembly).</title>
        <authorList>
            <consortium name="The Broad Institute Genomics Platform"/>
            <consortium name="The Broad Institute Genome Sequencing Center for Infectious Disease"/>
            <person name="Earl A."/>
            <person name="Russ C."/>
            <person name="Gilmore M."/>
            <person name="Surin D."/>
            <person name="Walker B."/>
            <person name="Young S."/>
            <person name="Zeng Q."/>
            <person name="Gargeya S."/>
            <person name="Fitzgerald M."/>
            <person name="Haas B."/>
            <person name="Abouelleil A."/>
            <person name="Allen A.W."/>
            <person name="Alvarado L."/>
            <person name="Arachchi H.M."/>
            <person name="Berlin A.M."/>
            <person name="Chapman S.B."/>
            <person name="Gainer-Dewar J."/>
            <person name="Goldberg J."/>
            <person name="Griggs A."/>
            <person name="Gujja S."/>
            <person name="Hansen M."/>
            <person name="Howarth C."/>
            <person name="Imamovic A."/>
            <person name="Ireland A."/>
            <person name="Larimer J."/>
            <person name="McCowan C."/>
            <person name="Murphy C."/>
            <person name="Pearson M."/>
            <person name="Poon T.W."/>
            <person name="Priest M."/>
            <person name="Roberts A."/>
            <person name="Saif S."/>
            <person name="Shea T."/>
            <person name="Sisk P."/>
            <person name="Sykes S."/>
            <person name="Wortman J."/>
            <person name="Nusbaum C."/>
            <person name="Birren B."/>
        </authorList>
    </citation>
    <scope>NUCLEOTIDE SEQUENCE [LARGE SCALE GENOMIC DNA]</scope>
    <source>
        <strain evidence="11 12">ATCC 51263</strain>
    </source>
</reference>
<dbReference type="GO" id="GO:0043137">
    <property type="term" value="P:DNA replication, removal of RNA primer"/>
    <property type="evidence" value="ECO:0007669"/>
    <property type="project" value="TreeGrafter"/>
</dbReference>
<dbReference type="FunFam" id="3.40.970.10:FF:000001">
    <property type="entry name" value="Ribonuclease H1"/>
    <property type="match status" value="1"/>
</dbReference>
<feature type="domain" description="RNase H type-1" evidence="10">
    <location>
        <begin position="77"/>
        <end position="215"/>
    </location>
</feature>
<keyword evidence="7" id="KW-0255">Endonuclease</keyword>
<evidence type="ECO:0000256" key="6">
    <source>
        <dbReference type="ARBA" id="ARBA00022723"/>
    </source>
</evidence>
<dbReference type="InterPro" id="IPR012337">
    <property type="entry name" value="RNaseH-like_sf"/>
</dbReference>
<gene>
    <name evidence="11" type="ORF">I568_00472</name>
</gene>
<dbReference type="EC" id="3.1.26.4" evidence="4"/>
<evidence type="ECO:0000256" key="1">
    <source>
        <dbReference type="ARBA" id="ARBA00000077"/>
    </source>
</evidence>
<dbReference type="SUPFAM" id="SSF53098">
    <property type="entry name" value="Ribonuclease H-like"/>
    <property type="match status" value="1"/>
</dbReference>
<evidence type="ECO:0000313" key="12">
    <source>
        <dbReference type="Proteomes" id="UP000014113"/>
    </source>
</evidence>
<dbReference type="eggNOG" id="COG3341">
    <property type="taxonomic scope" value="Bacteria"/>
</dbReference>
<dbReference type="CDD" id="cd09277">
    <property type="entry name" value="RNase_HI_bacteria_like"/>
    <property type="match status" value="1"/>
</dbReference>
<dbReference type="GO" id="GO:0003676">
    <property type="term" value="F:nucleic acid binding"/>
    <property type="evidence" value="ECO:0007669"/>
    <property type="project" value="InterPro"/>
</dbReference>
<dbReference type="PANTHER" id="PTHR10642:SF26">
    <property type="entry name" value="RIBONUCLEASE H1"/>
    <property type="match status" value="1"/>
</dbReference>
<keyword evidence="5" id="KW-0540">Nuclease</keyword>
<protein>
    <recommendedName>
        <fullName evidence="4">ribonuclease H</fullName>
        <ecNumber evidence="4">3.1.26.4</ecNumber>
    </recommendedName>
</protein>
<dbReference type="EMBL" id="ASWJ01000003">
    <property type="protein sequence ID" value="EOW87428.1"/>
    <property type="molecule type" value="Genomic_DNA"/>
</dbReference>
<dbReference type="GO" id="GO:0046872">
    <property type="term" value="F:metal ion binding"/>
    <property type="evidence" value="ECO:0007669"/>
    <property type="project" value="UniProtKB-KW"/>
</dbReference>
<dbReference type="OrthoDB" id="9811552at2"/>
<dbReference type="AlphaFoldDB" id="S1NNZ7"/>
<evidence type="ECO:0000256" key="7">
    <source>
        <dbReference type="ARBA" id="ARBA00022759"/>
    </source>
</evidence>
<dbReference type="InterPro" id="IPR036397">
    <property type="entry name" value="RNaseH_sf"/>
</dbReference>
<dbReference type="Proteomes" id="UP000014113">
    <property type="component" value="Unassembled WGS sequence"/>
</dbReference>
<organism evidence="11 12">
    <name type="scientific">Enterococcus columbae DSM 7374 = ATCC 51263</name>
    <dbReference type="NCBI Taxonomy" id="1121865"/>
    <lineage>
        <taxon>Bacteria</taxon>
        <taxon>Bacillati</taxon>
        <taxon>Bacillota</taxon>
        <taxon>Bacilli</taxon>
        <taxon>Lactobacillales</taxon>
        <taxon>Enterococcaceae</taxon>
        <taxon>Enterococcus</taxon>
    </lineage>
</organism>
<comment type="caution">
    <text evidence="11">The sequence shown here is derived from an EMBL/GenBank/DDBJ whole genome shotgun (WGS) entry which is preliminary data.</text>
</comment>
<dbReference type="Pfam" id="PF01693">
    <property type="entry name" value="Cauli_VI"/>
    <property type="match status" value="1"/>
</dbReference>
<keyword evidence="8" id="KW-0378">Hydrolase</keyword>
<keyword evidence="12" id="KW-1185">Reference proteome</keyword>
<dbReference type="InterPro" id="IPR009027">
    <property type="entry name" value="Ribosomal_bL9/RNase_H1_N"/>
</dbReference>
<comment type="cofactor">
    <cofactor evidence="2">
        <name>Mg(2+)</name>
        <dbReference type="ChEBI" id="CHEBI:18420"/>
    </cofactor>
</comment>
<name>S1NNZ7_9ENTE</name>
<dbReference type="eggNOG" id="COG0328">
    <property type="taxonomic scope" value="Bacteria"/>
</dbReference>
<dbReference type="Gene3D" id="3.30.420.10">
    <property type="entry name" value="Ribonuclease H-like superfamily/Ribonuclease H"/>
    <property type="match status" value="1"/>
</dbReference>
<dbReference type="PATRIC" id="fig|1121865.3.peg.722"/>
<comment type="catalytic activity">
    <reaction evidence="1">
        <text>Endonucleolytic cleavage to 5'-phosphomonoester.</text>
        <dbReference type="EC" id="3.1.26.4"/>
    </reaction>
</comment>
<evidence type="ECO:0000256" key="8">
    <source>
        <dbReference type="ARBA" id="ARBA00022801"/>
    </source>
</evidence>
<evidence type="ECO:0000256" key="2">
    <source>
        <dbReference type="ARBA" id="ARBA00001946"/>
    </source>
</evidence>
<dbReference type="STRING" id="1121865.OMW_00732"/>
<dbReference type="SUPFAM" id="SSF55658">
    <property type="entry name" value="L9 N-domain-like"/>
    <property type="match status" value="1"/>
</dbReference>
<proteinExistence type="inferred from homology"/>
<sequence>MAKFYAVKKGRKTGIFMSWAECEAQVKGFPGAIFKSFTTRQEALAFIDGTLTSQQVSNNRPTAKATIQSTTHATLPTLKTPYAFVDGSYNLKTKTYGYGGFLQIDEKTRITLQGKGTDEQKASMRNVAGEIDGAMAAVKTALDHELTNITILYDYQGIESWVTGHWQAKNDFTQQYRDFMRTLMQQIHVTFVKVKGHSGIPGNELADQLAKEAVGVK</sequence>
<evidence type="ECO:0000256" key="4">
    <source>
        <dbReference type="ARBA" id="ARBA00012180"/>
    </source>
</evidence>
<evidence type="ECO:0000256" key="9">
    <source>
        <dbReference type="ARBA" id="ARBA00022842"/>
    </source>
</evidence>
<evidence type="ECO:0000313" key="11">
    <source>
        <dbReference type="EMBL" id="EOW87428.1"/>
    </source>
</evidence>
<dbReference type="PANTHER" id="PTHR10642">
    <property type="entry name" value="RIBONUCLEASE H1"/>
    <property type="match status" value="1"/>
</dbReference>
<comment type="similarity">
    <text evidence="3">Belongs to the RNase H family.</text>
</comment>
<dbReference type="RefSeq" id="WP_016182895.1">
    <property type="nucleotide sequence ID" value="NZ_JXKI01000021.1"/>
</dbReference>
<evidence type="ECO:0000256" key="5">
    <source>
        <dbReference type="ARBA" id="ARBA00022722"/>
    </source>
</evidence>
<dbReference type="InterPro" id="IPR037056">
    <property type="entry name" value="RNase_H1_N_sf"/>
</dbReference>